<sequence>MAGNLAPDPQFQERVGTVYERKFADNGARRGPLRFEEGVATDTDVPNEFTKGAMQGYITAPGRPNHNANVYEKLPAETMAERVHVGSASWVEAPTYLGEFSHGSFSDYAAVSYEEVVRNGSRYERVSPAVVDD</sequence>
<dbReference type="AlphaFoldDB" id="A0AAU3I972"/>
<dbReference type="EMBL" id="CP109546">
    <property type="protein sequence ID" value="WTZ13163.1"/>
    <property type="molecule type" value="Genomic_DNA"/>
</dbReference>
<gene>
    <name evidence="1" type="ORF">OG699_37515</name>
</gene>
<reference evidence="1" key="1">
    <citation type="submission" date="2022-10" db="EMBL/GenBank/DDBJ databases">
        <title>The complete genomes of actinobacterial strains from the NBC collection.</title>
        <authorList>
            <person name="Joergensen T.S."/>
            <person name="Alvarez Arevalo M."/>
            <person name="Sterndorff E.B."/>
            <person name="Faurdal D."/>
            <person name="Vuksanovic O."/>
            <person name="Mourched A.-S."/>
            <person name="Charusanti P."/>
            <person name="Shaw S."/>
            <person name="Blin K."/>
            <person name="Weber T."/>
        </authorList>
    </citation>
    <scope>NUCLEOTIDE SEQUENCE</scope>
    <source>
        <strain evidence="1">NBC_01393</strain>
    </source>
</reference>
<name>A0AAU3I972_9ACTN</name>
<accession>A0AAU3I972</accession>
<protein>
    <submittedName>
        <fullName evidence="1">Uncharacterized protein</fullName>
    </submittedName>
</protein>
<organism evidence="1">
    <name type="scientific">Streptomyces sp. NBC_01393</name>
    <dbReference type="NCBI Taxonomy" id="2903851"/>
    <lineage>
        <taxon>Bacteria</taxon>
        <taxon>Bacillati</taxon>
        <taxon>Actinomycetota</taxon>
        <taxon>Actinomycetes</taxon>
        <taxon>Kitasatosporales</taxon>
        <taxon>Streptomycetaceae</taxon>
        <taxon>Streptomyces</taxon>
    </lineage>
</organism>
<proteinExistence type="predicted"/>
<evidence type="ECO:0000313" key="1">
    <source>
        <dbReference type="EMBL" id="WTZ13163.1"/>
    </source>
</evidence>